<accession>A0A507FPP3</accession>
<organism evidence="2 3">
    <name type="scientific">Chytriomyces confervae</name>
    <dbReference type="NCBI Taxonomy" id="246404"/>
    <lineage>
        <taxon>Eukaryota</taxon>
        <taxon>Fungi</taxon>
        <taxon>Fungi incertae sedis</taxon>
        <taxon>Chytridiomycota</taxon>
        <taxon>Chytridiomycota incertae sedis</taxon>
        <taxon>Chytridiomycetes</taxon>
        <taxon>Chytridiales</taxon>
        <taxon>Chytriomycetaceae</taxon>
        <taxon>Chytriomyces</taxon>
    </lineage>
</organism>
<comment type="caution">
    <text evidence="2">The sequence shown here is derived from an EMBL/GenBank/DDBJ whole genome shotgun (WGS) entry which is preliminary data.</text>
</comment>
<dbReference type="InterPro" id="IPR011008">
    <property type="entry name" value="Dimeric_a/b-barrel"/>
</dbReference>
<evidence type="ECO:0000313" key="3">
    <source>
        <dbReference type="Proteomes" id="UP000320333"/>
    </source>
</evidence>
<dbReference type="PANTHER" id="PTHR38052">
    <property type="entry name" value="EXPRESSED PROTEIN"/>
    <property type="match status" value="1"/>
</dbReference>
<dbReference type="Gene3D" id="3.30.70.100">
    <property type="match status" value="1"/>
</dbReference>
<dbReference type="InterPro" id="IPR007138">
    <property type="entry name" value="ABM_dom"/>
</dbReference>
<protein>
    <recommendedName>
        <fullName evidence="1">ABM domain-containing protein</fullName>
    </recommendedName>
</protein>
<name>A0A507FPP3_9FUNG</name>
<dbReference type="OrthoDB" id="194076at2759"/>
<gene>
    <name evidence="2" type="ORF">CcCBS67573_g01178</name>
</gene>
<dbReference type="PANTHER" id="PTHR38052:SF1">
    <property type="entry name" value="ABM DOMAIN-CONTAINING PROTEIN"/>
    <property type="match status" value="1"/>
</dbReference>
<proteinExistence type="predicted"/>
<dbReference type="PROSITE" id="PS51725">
    <property type="entry name" value="ABM"/>
    <property type="match status" value="1"/>
</dbReference>
<dbReference type="SUPFAM" id="SSF54909">
    <property type="entry name" value="Dimeric alpha+beta barrel"/>
    <property type="match status" value="1"/>
</dbReference>
<dbReference type="Proteomes" id="UP000320333">
    <property type="component" value="Unassembled WGS sequence"/>
</dbReference>
<dbReference type="Pfam" id="PF03992">
    <property type="entry name" value="ABM"/>
    <property type="match status" value="1"/>
</dbReference>
<dbReference type="AlphaFoldDB" id="A0A507FPP3"/>
<dbReference type="EMBL" id="QEAP01000018">
    <property type="protein sequence ID" value="TPX77545.1"/>
    <property type="molecule type" value="Genomic_DNA"/>
</dbReference>
<feature type="domain" description="ABM" evidence="1">
    <location>
        <begin position="3"/>
        <end position="94"/>
    </location>
</feature>
<evidence type="ECO:0000259" key="1">
    <source>
        <dbReference type="PROSITE" id="PS51725"/>
    </source>
</evidence>
<dbReference type="STRING" id="246404.A0A507FPP3"/>
<reference evidence="2 3" key="1">
    <citation type="journal article" date="2019" name="Sci. Rep.">
        <title>Comparative genomics of chytrid fungi reveal insights into the obligate biotrophic and pathogenic lifestyle of Synchytrium endobioticum.</title>
        <authorList>
            <person name="van de Vossenberg B.T.L.H."/>
            <person name="Warris S."/>
            <person name="Nguyen H.D.T."/>
            <person name="van Gent-Pelzer M.P.E."/>
            <person name="Joly D.L."/>
            <person name="van de Geest H.C."/>
            <person name="Bonants P.J.M."/>
            <person name="Smith D.S."/>
            <person name="Levesque C.A."/>
            <person name="van der Lee T.A.J."/>
        </authorList>
    </citation>
    <scope>NUCLEOTIDE SEQUENCE [LARGE SCALE GENOMIC DNA]</scope>
    <source>
        <strain evidence="2 3">CBS 675.73</strain>
    </source>
</reference>
<sequence length="101" mass="11487">MVFTLVVHLYAKDDAAAIATLNNLLLEASQVYIKDAGTLNWYIMQDSKDKRAFTIVERYEQESSLQIHAANPFYKHFGATAGPLLDKPIEIRRFNEIDGKL</sequence>
<keyword evidence="3" id="KW-1185">Reference proteome</keyword>
<evidence type="ECO:0000313" key="2">
    <source>
        <dbReference type="EMBL" id="TPX77545.1"/>
    </source>
</evidence>